<dbReference type="SUPFAM" id="SSF47729">
    <property type="entry name" value="IHF-like DNA-binding proteins"/>
    <property type="match status" value="1"/>
</dbReference>
<dbReference type="EMBL" id="NUIL01000015">
    <property type="protein sequence ID" value="PGO29227.1"/>
    <property type="molecule type" value="Genomic_DNA"/>
</dbReference>
<sequence length="94" mass="9961">MLTQEVVKGIQAELKETHGVEVPQATVKAFMASFETVVTGALKAGDSVALKGFVSFGTKEVAERTARNPQNGEAILVPAHRKATATLAKALRKL</sequence>
<reference evidence="5 6" key="1">
    <citation type="submission" date="2017-09" db="EMBL/GenBank/DDBJ databases">
        <title>Large-scale bioinformatics analysis of Bacillus genomes uncovers conserved roles of natural products in bacterial physiology.</title>
        <authorList>
            <consortium name="Agbiome Team Llc"/>
            <person name="Bleich R.M."/>
            <person name="Grubbs K.J."/>
            <person name="Santa Maria K.C."/>
            <person name="Allen S.E."/>
            <person name="Farag S."/>
            <person name="Shank E.A."/>
            <person name="Bowers A."/>
        </authorList>
    </citation>
    <scope>NUCLEOTIDE SEQUENCE [LARGE SCALE GENOMIC DNA]</scope>
    <source>
        <strain evidence="5 6">AFS050027</strain>
    </source>
</reference>
<evidence type="ECO:0000256" key="3">
    <source>
        <dbReference type="ARBA" id="ARBA00023125"/>
    </source>
</evidence>
<protein>
    <submittedName>
        <fullName evidence="5">Uncharacterized protein</fullName>
    </submittedName>
</protein>
<proteinExistence type="inferred from homology"/>
<evidence type="ECO:0000313" key="6">
    <source>
        <dbReference type="Proteomes" id="UP000223777"/>
    </source>
</evidence>
<dbReference type="CDD" id="cd13832">
    <property type="entry name" value="IHF"/>
    <property type="match status" value="1"/>
</dbReference>
<dbReference type="GO" id="GO:0030261">
    <property type="term" value="P:chromosome condensation"/>
    <property type="evidence" value="ECO:0007669"/>
    <property type="project" value="UniProtKB-KW"/>
</dbReference>
<dbReference type="InterPro" id="IPR000119">
    <property type="entry name" value="Hist_DNA-bd"/>
</dbReference>
<evidence type="ECO:0000256" key="2">
    <source>
        <dbReference type="ARBA" id="ARBA00023067"/>
    </source>
</evidence>
<dbReference type="AlphaFoldDB" id="A0A2B9Q2V6"/>
<keyword evidence="3" id="KW-0238">DNA-binding</keyword>
<accession>A0A2B9Q2V6</accession>
<name>A0A2B9Q2V6_BACCE</name>
<comment type="caution">
    <text evidence="5">The sequence shown here is derived from an EMBL/GenBank/DDBJ whole genome shotgun (WGS) entry which is preliminary data.</text>
</comment>
<dbReference type="GO" id="GO:0005829">
    <property type="term" value="C:cytosol"/>
    <property type="evidence" value="ECO:0007669"/>
    <property type="project" value="TreeGrafter"/>
</dbReference>
<dbReference type="Proteomes" id="UP000223777">
    <property type="component" value="Unassembled WGS sequence"/>
</dbReference>
<evidence type="ECO:0000256" key="1">
    <source>
        <dbReference type="ARBA" id="ARBA00010529"/>
    </source>
</evidence>
<dbReference type="GO" id="GO:0030527">
    <property type="term" value="F:structural constituent of chromatin"/>
    <property type="evidence" value="ECO:0007669"/>
    <property type="project" value="InterPro"/>
</dbReference>
<dbReference type="InterPro" id="IPR010992">
    <property type="entry name" value="IHF-like_DNA-bd_dom_sf"/>
</dbReference>
<comment type="similarity">
    <text evidence="1 4">Belongs to the bacterial histone-like protein family.</text>
</comment>
<evidence type="ECO:0000313" key="5">
    <source>
        <dbReference type="EMBL" id="PGO29227.1"/>
    </source>
</evidence>
<dbReference type="Pfam" id="PF00216">
    <property type="entry name" value="Bac_DNA_binding"/>
    <property type="match status" value="1"/>
</dbReference>
<evidence type="ECO:0000256" key="4">
    <source>
        <dbReference type="RuleBase" id="RU003939"/>
    </source>
</evidence>
<gene>
    <name evidence="5" type="ORF">CN984_12440</name>
</gene>
<dbReference type="SMART" id="SM00411">
    <property type="entry name" value="BHL"/>
    <property type="match status" value="1"/>
</dbReference>
<dbReference type="GO" id="GO:0003677">
    <property type="term" value="F:DNA binding"/>
    <property type="evidence" value="ECO:0007669"/>
    <property type="project" value="UniProtKB-KW"/>
</dbReference>
<keyword evidence="2" id="KW-0226">DNA condensation</keyword>
<dbReference type="Gene3D" id="4.10.520.10">
    <property type="entry name" value="IHF-like DNA-binding proteins"/>
    <property type="match status" value="1"/>
</dbReference>
<dbReference type="PANTHER" id="PTHR33175:SF3">
    <property type="entry name" value="DNA-BINDING PROTEIN HU-BETA"/>
    <property type="match status" value="1"/>
</dbReference>
<dbReference type="RefSeq" id="WP_097883534.1">
    <property type="nucleotide sequence ID" value="NZ_NUIL01000015.1"/>
</dbReference>
<organism evidence="5 6">
    <name type="scientific">Bacillus cereus</name>
    <dbReference type="NCBI Taxonomy" id="1396"/>
    <lineage>
        <taxon>Bacteria</taxon>
        <taxon>Bacillati</taxon>
        <taxon>Bacillota</taxon>
        <taxon>Bacilli</taxon>
        <taxon>Bacillales</taxon>
        <taxon>Bacillaceae</taxon>
        <taxon>Bacillus</taxon>
        <taxon>Bacillus cereus group</taxon>
    </lineage>
</organism>
<dbReference type="PANTHER" id="PTHR33175">
    <property type="entry name" value="DNA-BINDING PROTEIN HU"/>
    <property type="match status" value="1"/>
</dbReference>